<evidence type="ECO:0000313" key="3">
    <source>
        <dbReference type="Proteomes" id="UP000218796"/>
    </source>
</evidence>
<evidence type="ECO:0000313" key="2">
    <source>
        <dbReference type="EMBL" id="PAV95020.1"/>
    </source>
</evidence>
<name>A0A2A2M8S8_9GAMM</name>
<dbReference type="NCBIfam" id="NF008234">
    <property type="entry name" value="PRK11001.1"/>
    <property type="match status" value="1"/>
</dbReference>
<accession>A0A2A2M8S8</accession>
<dbReference type="Proteomes" id="UP000218796">
    <property type="component" value="Unassembled WGS sequence"/>
</dbReference>
<gene>
    <name evidence="2" type="ORF">CJD50_18395</name>
</gene>
<feature type="region of interest" description="Disordered" evidence="1">
    <location>
        <begin position="1"/>
        <end position="28"/>
    </location>
</feature>
<dbReference type="AlphaFoldDB" id="A0A2A2M8S8"/>
<dbReference type="KEGG" id="hpar:AL518_04570"/>
<feature type="compositionally biased region" description="Basic and acidic residues" evidence="1">
    <location>
        <begin position="13"/>
        <end position="28"/>
    </location>
</feature>
<sequence>MKLNRMRTTAQPEIKEHLPKTEAPENPRLSEREASIMATIEEADLYKNQAFENRILERLNARQTVSGFIQATVGLLAEAVDLLIIQAFRKDDYAVKYAVEPLLEGSGPLADLPVRLKLIYALGVISRDEYEDVELLLALNNELKHENKIYSFTDDEILGPINMLHCMTTLPPQPTLHLPEEVVDDSLANMQEQRYQQMVRSTLVLSITDLVTRLCHKKAF</sequence>
<proteinExistence type="predicted"/>
<dbReference type="OrthoDB" id="7060391at2"/>
<dbReference type="SUPFAM" id="SSF158668">
    <property type="entry name" value="MtlR-like"/>
    <property type="match status" value="1"/>
</dbReference>
<dbReference type="PANTHER" id="PTHR37941:SF1">
    <property type="entry name" value="FUMARASE E-RELATED"/>
    <property type="match status" value="1"/>
</dbReference>
<organism evidence="2 3">
    <name type="scientific">Hafnia paralvei</name>
    <dbReference type="NCBI Taxonomy" id="546367"/>
    <lineage>
        <taxon>Bacteria</taxon>
        <taxon>Pseudomonadati</taxon>
        <taxon>Pseudomonadota</taxon>
        <taxon>Gammaproteobacteria</taxon>
        <taxon>Enterobacterales</taxon>
        <taxon>Hafniaceae</taxon>
        <taxon>Hafnia</taxon>
    </lineage>
</organism>
<reference evidence="2 3" key="1">
    <citation type="submission" date="2017-08" db="EMBL/GenBank/DDBJ databases">
        <title>Draft Genome Sequence of Hafnia alvei CITHA-6 Isolated from Raw Bovine Milk.</title>
        <authorList>
            <person name="Culligan E.P."/>
            <person name="Mcsweeney A."/>
            <person name="O'Doherty C."/>
            <person name="Gleeson E."/>
            <person name="O'Riordan D."/>
            <person name="Sleator R.D."/>
        </authorList>
    </citation>
    <scope>NUCLEOTIDE SEQUENCE [LARGE SCALE GENOMIC DNA]</scope>
    <source>
        <strain evidence="2 3">CITHA-6</strain>
    </source>
</reference>
<dbReference type="GO" id="GO:0045892">
    <property type="term" value="P:negative regulation of DNA-templated transcription"/>
    <property type="evidence" value="ECO:0007669"/>
    <property type="project" value="TreeGrafter"/>
</dbReference>
<dbReference type="Pfam" id="PF05068">
    <property type="entry name" value="MtlR"/>
    <property type="match status" value="1"/>
</dbReference>
<dbReference type="PANTHER" id="PTHR37941">
    <property type="entry name" value="FUMARASE E-RELATED"/>
    <property type="match status" value="1"/>
</dbReference>
<evidence type="ECO:0000256" key="1">
    <source>
        <dbReference type="SAM" id="MobiDB-lite"/>
    </source>
</evidence>
<feature type="compositionally biased region" description="Polar residues" evidence="1">
    <location>
        <begin position="1"/>
        <end position="11"/>
    </location>
</feature>
<dbReference type="InterPro" id="IPR007761">
    <property type="entry name" value="MtlR-like"/>
</dbReference>
<dbReference type="EMBL" id="NQMS01000009">
    <property type="protein sequence ID" value="PAV95020.1"/>
    <property type="molecule type" value="Genomic_DNA"/>
</dbReference>
<protein>
    <submittedName>
        <fullName evidence="2">MltR family transcriptional regulator</fullName>
    </submittedName>
</protein>
<dbReference type="Gene3D" id="1.20.120.330">
    <property type="entry name" value="Nucleotidyltransferases domain 2"/>
    <property type="match status" value="1"/>
</dbReference>
<dbReference type="InterPro" id="IPR038026">
    <property type="entry name" value="MtlR-like_sf"/>
</dbReference>
<comment type="caution">
    <text evidence="2">The sequence shown here is derived from an EMBL/GenBank/DDBJ whole genome shotgun (WGS) entry which is preliminary data.</text>
</comment>
<keyword evidence="3" id="KW-1185">Reference proteome</keyword>